<dbReference type="AlphaFoldDB" id="W9CAK7"/>
<dbReference type="OrthoDB" id="205403at2759"/>
<organism evidence="2 3">
    <name type="scientific">Sclerotinia borealis (strain F-4128)</name>
    <dbReference type="NCBI Taxonomy" id="1432307"/>
    <lineage>
        <taxon>Eukaryota</taxon>
        <taxon>Fungi</taxon>
        <taxon>Dikarya</taxon>
        <taxon>Ascomycota</taxon>
        <taxon>Pezizomycotina</taxon>
        <taxon>Leotiomycetes</taxon>
        <taxon>Helotiales</taxon>
        <taxon>Sclerotiniaceae</taxon>
        <taxon>Sclerotinia</taxon>
    </lineage>
</organism>
<protein>
    <submittedName>
        <fullName evidence="2">Uncharacterized protein</fullName>
    </submittedName>
</protein>
<dbReference type="Pfam" id="PF08555">
    <property type="entry name" value="FAM32A"/>
    <property type="match status" value="1"/>
</dbReference>
<evidence type="ECO:0000313" key="3">
    <source>
        <dbReference type="Proteomes" id="UP000019487"/>
    </source>
</evidence>
<gene>
    <name evidence="2" type="ORF">SBOR_7693</name>
</gene>
<dbReference type="EMBL" id="AYSA01000445">
    <property type="protein sequence ID" value="ESZ91899.1"/>
    <property type="molecule type" value="Genomic_DNA"/>
</dbReference>
<sequence length="161" mass="17546">MPDDYSSTGGGLKLKGASTGAGITKKKKKKKNIATTTTSSSTAGSETVLQKALKDEDTLETTSLGEDGRNIDGEDEVMGLNEEQLTELDPRDQSGKTASERAHEEMRRRRLNDRLKREGTGEAGLCEFDNRMHCSGPYDSSLIESAMVRNEIEKKACGNDE</sequence>
<reference evidence="2 3" key="1">
    <citation type="journal article" date="2014" name="Genome Announc.">
        <title>Draft genome sequence of Sclerotinia borealis, a psychrophilic plant pathogenic fungus.</title>
        <authorList>
            <person name="Mardanov A.V."/>
            <person name="Beletsky A.V."/>
            <person name="Kadnikov V.V."/>
            <person name="Ignatov A.N."/>
            <person name="Ravin N.V."/>
        </authorList>
    </citation>
    <scope>NUCLEOTIDE SEQUENCE [LARGE SCALE GENOMIC DNA]</scope>
    <source>
        <strain evidence="3">F-4157</strain>
    </source>
</reference>
<evidence type="ECO:0000313" key="2">
    <source>
        <dbReference type="EMBL" id="ESZ91899.1"/>
    </source>
</evidence>
<dbReference type="Proteomes" id="UP000019487">
    <property type="component" value="Unassembled WGS sequence"/>
</dbReference>
<proteinExistence type="predicted"/>
<feature type="region of interest" description="Disordered" evidence="1">
    <location>
        <begin position="1"/>
        <end position="118"/>
    </location>
</feature>
<keyword evidence="3" id="KW-1185">Reference proteome</keyword>
<feature type="compositionally biased region" description="Basic and acidic residues" evidence="1">
    <location>
        <begin position="88"/>
        <end position="118"/>
    </location>
</feature>
<feature type="compositionally biased region" description="Low complexity" evidence="1">
    <location>
        <begin position="33"/>
        <end position="45"/>
    </location>
</feature>
<name>W9CAK7_SCLBF</name>
<dbReference type="STRING" id="1432307.W9CAK7"/>
<dbReference type="HOGENOM" id="CLU_1644706_0_0_1"/>
<comment type="caution">
    <text evidence="2">The sequence shown here is derived from an EMBL/GenBank/DDBJ whole genome shotgun (WGS) entry which is preliminary data.</text>
</comment>
<evidence type="ECO:0000256" key="1">
    <source>
        <dbReference type="SAM" id="MobiDB-lite"/>
    </source>
</evidence>
<dbReference type="InterPro" id="IPR013865">
    <property type="entry name" value="FAM32A"/>
</dbReference>
<accession>W9CAK7</accession>